<organism evidence="1 2">
    <name type="scientific">Streptomyces fradiae</name>
    <name type="common">Streptomyces roseoflavus</name>
    <dbReference type="NCBI Taxonomy" id="1906"/>
    <lineage>
        <taxon>Bacteria</taxon>
        <taxon>Bacillati</taxon>
        <taxon>Actinomycetota</taxon>
        <taxon>Actinomycetes</taxon>
        <taxon>Kitasatosporales</taxon>
        <taxon>Streptomycetaceae</taxon>
        <taxon>Streptomyces</taxon>
    </lineage>
</organism>
<dbReference type="EMBL" id="LGSP01000017">
    <property type="protein sequence ID" value="KNE82358.1"/>
    <property type="molecule type" value="Genomic_DNA"/>
</dbReference>
<comment type="caution">
    <text evidence="1">The sequence shown here is derived from an EMBL/GenBank/DDBJ whole genome shotgun (WGS) entry which is preliminary data.</text>
</comment>
<sequence length="156" mass="15551">MLACALLLTAGCGGGDGGADDGAGVPETATGTVEQLAGKAGCEKPNLQIDAEELRQGRCGRGDGRYVLATFATHKGQQDWLSEAEGYGGTYLVGPKWVAVGSPKVVESLRGKLGGDIETGASHGPAHGDGSGGASGDSPEESHGDAHQEGHEGSHG</sequence>
<accession>A0ACC4WCU8</accession>
<name>A0ACC4WCU8_STRFR</name>
<evidence type="ECO:0000313" key="1">
    <source>
        <dbReference type="EMBL" id="KNE82358.1"/>
    </source>
</evidence>
<reference evidence="1" key="1">
    <citation type="submission" date="2015-07" db="EMBL/GenBank/DDBJ databases">
        <title>Draft genome sequence of Streptomyces fradiae, a resistant strain to nitron-oligomycin.</title>
        <authorList>
            <person name="Vatlin A.A."/>
            <person name="Bekker O.B."/>
            <person name="Danilenko V.N."/>
        </authorList>
    </citation>
    <scope>NUCLEOTIDE SEQUENCE</scope>
    <source>
        <strain evidence="1">Olg1-1</strain>
    </source>
</reference>
<dbReference type="Proteomes" id="UP000037185">
    <property type="component" value="Unassembled WGS sequence"/>
</dbReference>
<protein>
    <submittedName>
        <fullName evidence="1">Uncharacterized protein</fullName>
    </submittedName>
</protein>
<proteinExistence type="predicted"/>
<gene>
    <name evidence="1" type="ORF">ADZ36_11530</name>
</gene>
<evidence type="ECO:0000313" key="2">
    <source>
        <dbReference type="Proteomes" id="UP000037185"/>
    </source>
</evidence>
<keyword evidence="2" id="KW-1185">Reference proteome</keyword>